<keyword evidence="3 7" id="KW-0032">Aminotransferase</keyword>
<accession>A0ABT0UAN0</accession>
<dbReference type="PANTHER" id="PTHR43552:SF1">
    <property type="entry name" value="DIAMINOBUTYRATE--2-OXOGLUTARATE AMINOTRANSFERASE"/>
    <property type="match status" value="1"/>
</dbReference>
<comment type="similarity">
    <text evidence="2">Belongs to the class-III pyridoxal-phosphate-dependent aminotransferase family.</text>
</comment>
<dbReference type="EMBL" id="JAMQBK010000078">
    <property type="protein sequence ID" value="MCM2374067.1"/>
    <property type="molecule type" value="Genomic_DNA"/>
</dbReference>
<feature type="compositionally biased region" description="Basic and acidic residues" evidence="6">
    <location>
        <begin position="566"/>
        <end position="576"/>
    </location>
</feature>
<keyword evidence="5" id="KW-0663">Pyridoxal phosphate</keyword>
<feature type="region of interest" description="Disordered" evidence="6">
    <location>
        <begin position="385"/>
        <end position="576"/>
    </location>
</feature>
<protein>
    <submittedName>
        <fullName evidence="7">Aminotransferase class III-fold pyridoxal phosphate-dependent enzyme</fullName>
    </submittedName>
</protein>
<dbReference type="GO" id="GO:0008483">
    <property type="term" value="F:transaminase activity"/>
    <property type="evidence" value="ECO:0007669"/>
    <property type="project" value="UniProtKB-KW"/>
</dbReference>
<gene>
    <name evidence="7" type="ORF">NB063_25920</name>
</gene>
<dbReference type="SUPFAM" id="SSF53383">
    <property type="entry name" value="PLP-dependent transferases"/>
    <property type="match status" value="1"/>
</dbReference>
<reference evidence="7 8" key="1">
    <citation type="journal article" date="2022" name="Syst. Appl. Microbiol.">
        <title>Rhodopirellula aestuarii sp. nov., a novel member of the genus Rhodopirellula isolated from brackish sediments collected in the Tagus River estuary, Portugal.</title>
        <authorList>
            <person name="Vitorino I.R."/>
            <person name="Klimek D."/>
            <person name="Calusinska M."/>
            <person name="Lobo-da-Cunha A."/>
            <person name="Vasconcelos V."/>
            <person name="Lage O.M."/>
        </authorList>
    </citation>
    <scope>NUCLEOTIDE SEQUENCE [LARGE SCALE GENOMIC DNA]</scope>
    <source>
        <strain evidence="7 8">ICT_H3.1</strain>
    </source>
</reference>
<evidence type="ECO:0000256" key="6">
    <source>
        <dbReference type="SAM" id="MobiDB-lite"/>
    </source>
</evidence>
<dbReference type="Gene3D" id="3.90.1150.10">
    <property type="entry name" value="Aspartate Aminotransferase, domain 1"/>
    <property type="match status" value="1"/>
</dbReference>
<evidence type="ECO:0000256" key="2">
    <source>
        <dbReference type="ARBA" id="ARBA00008954"/>
    </source>
</evidence>
<dbReference type="Proteomes" id="UP001202961">
    <property type="component" value="Unassembled WGS sequence"/>
</dbReference>
<keyword evidence="4" id="KW-0808">Transferase</keyword>
<dbReference type="InterPro" id="IPR004637">
    <property type="entry name" value="Dat"/>
</dbReference>
<evidence type="ECO:0000256" key="3">
    <source>
        <dbReference type="ARBA" id="ARBA00022576"/>
    </source>
</evidence>
<evidence type="ECO:0000256" key="4">
    <source>
        <dbReference type="ARBA" id="ARBA00022679"/>
    </source>
</evidence>
<dbReference type="RefSeq" id="WP_250931938.1">
    <property type="nucleotide sequence ID" value="NZ_JAMQBK010000078.1"/>
</dbReference>
<proteinExistence type="inferred from homology"/>
<dbReference type="InterPro" id="IPR015421">
    <property type="entry name" value="PyrdxlP-dep_Trfase_major"/>
</dbReference>
<feature type="compositionally biased region" description="Acidic residues" evidence="6">
    <location>
        <begin position="396"/>
        <end position="407"/>
    </location>
</feature>
<evidence type="ECO:0000313" key="7">
    <source>
        <dbReference type="EMBL" id="MCM2374067.1"/>
    </source>
</evidence>
<dbReference type="InterPro" id="IPR015422">
    <property type="entry name" value="PyrdxlP-dep_Trfase_small"/>
</dbReference>
<evidence type="ECO:0000256" key="5">
    <source>
        <dbReference type="ARBA" id="ARBA00022898"/>
    </source>
</evidence>
<organism evidence="7 8">
    <name type="scientific">Aporhodopirellula aestuarii</name>
    <dbReference type="NCBI Taxonomy" id="2950107"/>
    <lineage>
        <taxon>Bacteria</taxon>
        <taxon>Pseudomonadati</taxon>
        <taxon>Planctomycetota</taxon>
        <taxon>Planctomycetia</taxon>
        <taxon>Pirellulales</taxon>
        <taxon>Pirellulaceae</taxon>
        <taxon>Aporhodopirellula</taxon>
    </lineage>
</organism>
<name>A0ABT0UAN0_9BACT</name>
<evidence type="ECO:0000313" key="8">
    <source>
        <dbReference type="Proteomes" id="UP001202961"/>
    </source>
</evidence>
<evidence type="ECO:0000256" key="1">
    <source>
        <dbReference type="ARBA" id="ARBA00001933"/>
    </source>
</evidence>
<dbReference type="Pfam" id="PF00202">
    <property type="entry name" value="Aminotran_3"/>
    <property type="match status" value="1"/>
</dbReference>
<dbReference type="Gene3D" id="3.40.640.10">
    <property type="entry name" value="Type I PLP-dependent aspartate aminotransferase-like (Major domain)"/>
    <property type="match status" value="1"/>
</dbReference>
<keyword evidence="8" id="KW-1185">Reference proteome</keyword>
<dbReference type="InterPro" id="IPR005814">
    <property type="entry name" value="Aminotrans_3"/>
</dbReference>
<dbReference type="PANTHER" id="PTHR43552">
    <property type="entry name" value="DIAMINOBUTYRATE--2-OXOGLUTARATE AMINOTRANSFERASE"/>
    <property type="match status" value="1"/>
</dbReference>
<comment type="cofactor">
    <cofactor evidence="1">
        <name>pyridoxal 5'-phosphate</name>
        <dbReference type="ChEBI" id="CHEBI:597326"/>
    </cofactor>
</comment>
<feature type="compositionally biased region" description="Acidic residues" evidence="6">
    <location>
        <begin position="416"/>
        <end position="547"/>
    </location>
</feature>
<sequence>MNQSQNGDRELDALAGLISPTGRMGDYLAEAMSQWALTHWSAESDNGRASAVRLCERMRQVTGNDDAAIAGCLAAGSQEDLLQWAIVLCRRHHQLTATDASDSDSAGDDGGQILCAVGSDHGRGMVGRMASGRADLREAGWPLVPGFVHAPFDSLPSRIDDRVAMVLISPLDLHDRMQPVTGEQLTAIRQACDQHHACLVIDHRCLPPMGGGHFWVHDSIAEIAADAVLMSAGLTGGGEGGVLVLNSTLWPHLAGGERSGSGSNIGEREMPVSAYVAETVNATLDQWLTQSWQSVEVDSFATSLAERLAARESVRDLHVVGRTIGIELDLPSLQWVQVAAGLGLVVATAGDFAVRLQPPLILDADAQADLLDRIDMVFKAIEAEEQRSDEPAAVDASDEISEPDVESETALVIDESASEESGADDDLESDDFEAEESEADEVEDGSEEGDEDFEEEGEYDEADEFVDEDDSEDEDEDDEYEEEVAVDAEYTDDADEEVDDDDDDFDEDDDVNDEDEADLDEDEYVESEEDESEEGESEEDDDELEEDDAKRSQIDGEPSGDDADDSDSKTDPETQL</sequence>
<dbReference type="InterPro" id="IPR015424">
    <property type="entry name" value="PyrdxlP-dep_Trfase"/>
</dbReference>
<comment type="caution">
    <text evidence="7">The sequence shown here is derived from an EMBL/GenBank/DDBJ whole genome shotgun (WGS) entry which is preliminary data.</text>
</comment>